<dbReference type="SUPFAM" id="SSF48317">
    <property type="entry name" value="Acid phosphatase/Vanadium-dependent haloperoxidase"/>
    <property type="match status" value="1"/>
</dbReference>
<feature type="transmembrane region" description="Helical" evidence="1">
    <location>
        <begin position="12"/>
        <end position="35"/>
    </location>
</feature>
<dbReference type="InterPro" id="IPR000326">
    <property type="entry name" value="PAP2/HPO"/>
</dbReference>
<feature type="transmembrane region" description="Helical" evidence="1">
    <location>
        <begin position="125"/>
        <end position="146"/>
    </location>
</feature>
<evidence type="ECO:0000313" key="4">
    <source>
        <dbReference type="Proteomes" id="UP000051783"/>
    </source>
</evidence>
<dbReference type="RefSeq" id="WP_057705832.1">
    <property type="nucleotide sequence ID" value="NZ_JQCL01000040.1"/>
</dbReference>
<keyword evidence="1" id="KW-0472">Membrane</keyword>
<evidence type="ECO:0000256" key="1">
    <source>
        <dbReference type="SAM" id="Phobius"/>
    </source>
</evidence>
<dbReference type="SMART" id="SM00014">
    <property type="entry name" value="acidPPc"/>
    <property type="match status" value="1"/>
</dbReference>
<gene>
    <name evidence="3" type="ORF">IV64_GL002068</name>
</gene>
<sequence length="218" mass="24523">MTKYWHRRDTAMLGLFALWLYWVFAVWSQATWIHHFDRGVALSLHHTPAWFQSAMLTYTLFGNPHSMTIIIVIVTLLLVIFKQSKGAVFFVINAGLLAAYGNYFIKQIIQRPRPTAWRLTNIGGFSFPSGHATTTTVLIGSLLVLAYDLIQNPTLKRWLLGLGLLLIGLMLVSRVIVGVHYPSDVLGGAVLGSLLLYISTRLTTGHRTGNFRFKKHLS</sequence>
<organism evidence="3 4">
    <name type="scientific">Lactiplantibacillus xiangfangensis</name>
    <dbReference type="NCBI Taxonomy" id="942150"/>
    <lineage>
        <taxon>Bacteria</taxon>
        <taxon>Bacillati</taxon>
        <taxon>Bacillota</taxon>
        <taxon>Bacilli</taxon>
        <taxon>Lactobacillales</taxon>
        <taxon>Lactobacillaceae</taxon>
        <taxon>Lactiplantibacillus</taxon>
    </lineage>
</organism>
<dbReference type="AlphaFoldDB" id="A0A0R2MFV6"/>
<dbReference type="EMBL" id="JQCL01000040">
    <property type="protein sequence ID" value="KRO12526.1"/>
    <property type="molecule type" value="Genomic_DNA"/>
</dbReference>
<dbReference type="PATRIC" id="fig|942150.3.peg.2154"/>
<keyword evidence="1" id="KW-0812">Transmembrane</keyword>
<feature type="transmembrane region" description="Helical" evidence="1">
    <location>
        <begin position="55"/>
        <end position="80"/>
    </location>
</feature>
<dbReference type="PANTHER" id="PTHR14969">
    <property type="entry name" value="SPHINGOSINE-1-PHOSPHATE PHOSPHOHYDROLASE"/>
    <property type="match status" value="1"/>
</dbReference>
<dbReference type="STRING" id="942150.IV64_GL002068"/>
<feature type="transmembrane region" description="Helical" evidence="1">
    <location>
        <begin position="158"/>
        <end position="179"/>
    </location>
</feature>
<dbReference type="CDD" id="cd03392">
    <property type="entry name" value="PAP2_like_2"/>
    <property type="match status" value="1"/>
</dbReference>
<keyword evidence="4" id="KW-1185">Reference proteome</keyword>
<comment type="caution">
    <text evidence="3">The sequence shown here is derived from an EMBL/GenBank/DDBJ whole genome shotgun (WGS) entry which is preliminary data.</text>
</comment>
<dbReference type="Pfam" id="PF01569">
    <property type="entry name" value="PAP2"/>
    <property type="match status" value="1"/>
</dbReference>
<protein>
    <submittedName>
        <fullName evidence="3">Phosphatase</fullName>
    </submittedName>
</protein>
<feature type="transmembrane region" description="Helical" evidence="1">
    <location>
        <begin position="87"/>
        <end position="105"/>
    </location>
</feature>
<accession>A0A0R2MFV6</accession>
<evidence type="ECO:0000313" key="3">
    <source>
        <dbReference type="EMBL" id="KRO12526.1"/>
    </source>
</evidence>
<feature type="transmembrane region" description="Helical" evidence="1">
    <location>
        <begin position="185"/>
        <end position="204"/>
    </location>
</feature>
<dbReference type="InterPro" id="IPR036938">
    <property type="entry name" value="PAP2/HPO_sf"/>
</dbReference>
<proteinExistence type="predicted"/>
<reference evidence="3 4" key="1">
    <citation type="journal article" date="2015" name="Genome Announc.">
        <title>Expanding the biotechnology potential of lactobacilli through comparative genomics of 213 strains and associated genera.</title>
        <authorList>
            <person name="Sun Z."/>
            <person name="Harris H.M."/>
            <person name="McCann A."/>
            <person name="Guo C."/>
            <person name="Argimon S."/>
            <person name="Zhang W."/>
            <person name="Yang X."/>
            <person name="Jeffery I.B."/>
            <person name="Cooney J.C."/>
            <person name="Kagawa T.F."/>
            <person name="Liu W."/>
            <person name="Song Y."/>
            <person name="Salvetti E."/>
            <person name="Wrobel A."/>
            <person name="Rasinkangas P."/>
            <person name="Parkhill J."/>
            <person name="Rea M.C."/>
            <person name="O'Sullivan O."/>
            <person name="Ritari J."/>
            <person name="Douillard F.P."/>
            <person name="Paul Ross R."/>
            <person name="Yang R."/>
            <person name="Briner A.E."/>
            <person name="Felis G.E."/>
            <person name="de Vos W.M."/>
            <person name="Barrangou R."/>
            <person name="Klaenhammer T.R."/>
            <person name="Caufield P.W."/>
            <person name="Cui Y."/>
            <person name="Zhang H."/>
            <person name="O'Toole P.W."/>
        </authorList>
    </citation>
    <scope>NUCLEOTIDE SEQUENCE [LARGE SCALE GENOMIC DNA]</scope>
    <source>
        <strain evidence="3 4">LMG 26013</strain>
    </source>
</reference>
<dbReference type="Proteomes" id="UP000051783">
    <property type="component" value="Unassembled WGS sequence"/>
</dbReference>
<evidence type="ECO:0000259" key="2">
    <source>
        <dbReference type="SMART" id="SM00014"/>
    </source>
</evidence>
<dbReference type="Gene3D" id="1.20.144.10">
    <property type="entry name" value="Phosphatidic acid phosphatase type 2/haloperoxidase"/>
    <property type="match status" value="2"/>
</dbReference>
<keyword evidence="1" id="KW-1133">Transmembrane helix</keyword>
<feature type="domain" description="Phosphatidic acid phosphatase type 2/haloperoxidase" evidence="2">
    <location>
        <begin position="87"/>
        <end position="200"/>
    </location>
</feature>
<name>A0A0R2MFV6_9LACO</name>
<dbReference type="PANTHER" id="PTHR14969:SF13">
    <property type="entry name" value="AT30094P"/>
    <property type="match status" value="1"/>
</dbReference>
<dbReference type="OrthoDB" id="9789113at2"/>